<reference evidence="6" key="2">
    <citation type="submission" date="2025-08" db="UniProtKB">
        <authorList>
            <consortium name="Ensembl"/>
        </authorList>
    </citation>
    <scope>IDENTIFICATION</scope>
</reference>
<evidence type="ECO:0000256" key="2">
    <source>
        <dbReference type="ARBA" id="ARBA00022771"/>
    </source>
</evidence>
<accession>A0AAR2L3F6</accession>
<dbReference type="InterPro" id="IPR051051">
    <property type="entry name" value="E3_ubiq-ligase_TRIM/RNF"/>
</dbReference>
<feature type="signal peptide" evidence="4">
    <location>
        <begin position="1"/>
        <end position="25"/>
    </location>
</feature>
<dbReference type="InterPro" id="IPR013320">
    <property type="entry name" value="ConA-like_dom_sf"/>
</dbReference>
<dbReference type="Ensembl" id="ENSPNAT00000081622.1">
    <property type="protein sequence ID" value="ENSPNAP00000069177.1"/>
    <property type="gene ID" value="ENSPNAG00000034076.1"/>
</dbReference>
<dbReference type="AlphaFoldDB" id="A0AAR2L3F6"/>
<keyword evidence="4" id="KW-0732">Signal</keyword>
<keyword evidence="1" id="KW-0479">Metal-binding</keyword>
<feature type="domain" description="SPRY-associated" evidence="5">
    <location>
        <begin position="30"/>
        <end position="58"/>
    </location>
</feature>
<evidence type="ECO:0000313" key="7">
    <source>
        <dbReference type="Proteomes" id="UP001501920"/>
    </source>
</evidence>
<feature type="chain" id="PRO_5044017662" description="SPRY-associated domain-containing protein" evidence="4">
    <location>
        <begin position="26"/>
        <end position="155"/>
    </location>
</feature>
<dbReference type="InterPro" id="IPR006574">
    <property type="entry name" value="PRY"/>
</dbReference>
<protein>
    <recommendedName>
        <fullName evidence="5">SPRY-associated domain-containing protein</fullName>
    </recommendedName>
</protein>
<reference evidence="6" key="3">
    <citation type="submission" date="2025-09" db="UniProtKB">
        <authorList>
            <consortium name="Ensembl"/>
        </authorList>
    </citation>
    <scope>IDENTIFICATION</scope>
</reference>
<dbReference type="PANTHER" id="PTHR25465">
    <property type="entry name" value="B-BOX DOMAIN CONTAINING"/>
    <property type="match status" value="1"/>
</dbReference>
<keyword evidence="2" id="KW-0863">Zinc-finger</keyword>
<proteinExistence type="predicted"/>
<dbReference type="InterPro" id="IPR043136">
    <property type="entry name" value="B30.2/SPRY_sf"/>
</dbReference>
<evidence type="ECO:0000256" key="1">
    <source>
        <dbReference type="ARBA" id="ARBA00022723"/>
    </source>
</evidence>
<name>A0AAR2L3F6_PYGNA</name>
<evidence type="ECO:0000256" key="3">
    <source>
        <dbReference type="ARBA" id="ARBA00022833"/>
    </source>
</evidence>
<reference evidence="6 7" key="1">
    <citation type="submission" date="2020-10" db="EMBL/GenBank/DDBJ databases">
        <title>Pygocentrus nattereri (red-bellied piranha) genome, fPygNat1, primary haplotype.</title>
        <authorList>
            <person name="Myers G."/>
            <person name="Meyer A."/>
            <person name="Karagic N."/>
            <person name="Pippel M."/>
            <person name="Winkler S."/>
            <person name="Tracey A."/>
            <person name="Wood J."/>
            <person name="Formenti G."/>
            <person name="Howe K."/>
            <person name="Fedrigo O."/>
            <person name="Jarvis E.D."/>
        </authorList>
    </citation>
    <scope>NUCLEOTIDE SEQUENCE [LARGE SCALE GENOMIC DNA]</scope>
</reference>
<keyword evidence="7" id="KW-1185">Reference proteome</keyword>
<dbReference type="GO" id="GO:0008270">
    <property type="term" value="F:zinc ion binding"/>
    <property type="evidence" value="ECO:0007669"/>
    <property type="project" value="UniProtKB-KW"/>
</dbReference>
<dbReference type="PANTHER" id="PTHR25465:SF14">
    <property type="entry name" value="E3 UBIQUITIN-PROTEIN LIGASE TRIM65"/>
    <property type="match status" value="1"/>
</dbReference>
<sequence length="155" mass="16921">EWNMEFFCNLSSFVLFSPLISLLCADSCELTLDPDTVHSNLSLSEGNRMVFGGREQQPGLGASVALTYKSISRKGASRDCVFGRNEKSWILYCSVNSYSVLHNKKEVVVSARPSSSNRVGVYVDCPAGTLLHLILFKSKAKGPISVFSGTTYPSV</sequence>
<dbReference type="Pfam" id="PF13765">
    <property type="entry name" value="PRY"/>
    <property type="match status" value="1"/>
</dbReference>
<dbReference type="SUPFAM" id="SSF49899">
    <property type="entry name" value="Concanavalin A-like lectins/glucanases"/>
    <property type="match status" value="1"/>
</dbReference>
<organism evidence="6 7">
    <name type="scientific">Pygocentrus nattereri</name>
    <name type="common">Red-bellied piranha</name>
    <dbReference type="NCBI Taxonomy" id="42514"/>
    <lineage>
        <taxon>Eukaryota</taxon>
        <taxon>Metazoa</taxon>
        <taxon>Chordata</taxon>
        <taxon>Craniata</taxon>
        <taxon>Vertebrata</taxon>
        <taxon>Euteleostomi</taxon>
        <taxon>Actinopterygii</taxon>
        <taxon>Neopterygii</taxon>
        <taxon>Teleostei</taxon>
        <taxon>Ostariophysi</taxon>
        <taxon>Characiformes</taxon>
        <taxon>Characoidei</taxon>
        <taxon>Pygocentrus</taxon>
    </lineage>
</organism>
<keyword evidence="3" id="KW-0862">Zinc</keyword>
<evidence type="ECO:0000259" key="5">
    <source>
        <dbReference type="Pfam" id="PF13765"/>
    </source>
</evidence>
<dbReference type="Proteomes" id="UP001501920">
    <property type="component" value="Chromosome 12"/>
</dbReference>
<dbReference type="GeneTree" id="ENSGT00940000154395"/>
<evidence type="ECO:0000313" key="6">
    <source>
        <dbReference type="Ensembl" id="ENSPNAP00000069177.1"/>
    </source>
</evidence>
<dbReference type="Gene3D" id="2.60.120.920">
    <property type="match status" value="2"/>
</dbReference>
<evidence type="ECO:0000256" key="4">
    <source>
        <dbReference type="SAM" id="SignalP"/>
    </source>
</evidence>